<dbReference type="Gene3D" id="2.120.10.100">
    <property type="entry name" value="Apyrase"/>
    <property type="match status" value="1"/>
</dbReference>
<dbReference type="AlphaFoldDB" id="A0A0A1U0S1"/>
<dbReference type="GO" id="GO:0005509">
    <property type="term" value="F:calcium ion binding"/>
    <property type="evidence" value="ECO:0007669"/>
    <property type="project" value="InterPro"/>
</dbReference>
<evidence type="ECO:0000256" key="6">
    <source>
        <dbReference type="PIRSR" id="PIRSR609283-1"/>
    </source>
</evidence>
<feature type="transmembrane region" description="Helical" evidence="7">
    <location>
        <begin position="7"/>
        <end position="34"/>
    </location>
</feature>
<keyword evidence="2 6" id="KW-0479">Metal-binding</keyword>
<reference evidence="8 9" key="1">
    <citation type="submission" date="2012-10" db="EMBL/GenBank/DDBJ databases">
        <authorList>
            <person name="Zafar N."/>
            <person name="Inman J."/>
            <person name="Hall N."/>
            <person name="Lorenzi H."/>
            <person name="Caler E."/>
        </authorList>
    </citation>
    <scope>NUCLEOTIDE SEQUENCE [LARGE SCALE GENOMIC DNA]</scope>
    <source>
        <strain evidence="8 9">IP1</strain>
    </source>
</reference>
<protein>
    <submittedName>
        <fullName evidence="8">Apyrase, putative</fullName>
        <ecNumber evidence="8">3.6.1.5</ecNumber>
    </submittedName>
</protein>
<dbReference type="OMA" id="TEGHYND"/>
<dbReference type="Pfam" id="PF06079">
    <property type="entry name" value="Apyrase"/>
    <property type="match status" value="1"/>
</dbReference>
<dbReference type="InterPro" id="IPR009283">
    <property type="entry name" value="Apyrase"/>
</dbReference>
<dbReference type="PANTHER" id="PTHR13023:SF3">
    <property type="entry name" value="SOLUBLE CALCIUM-ACTIVATED NUCLEOTIDASE 1"/>
    <property type="match status" value="1"/>
</dbReference>
<feature type="binding site" evidence="6">
    <location>
        <position position="252"/>
    </location>
    <ligand>
        <name>Ca(2+)</name>
        <dbReference type="ChEBI" id="CHEBI:29108"/>
    </ligand>
</feature>
<dbReference type="Proteomes" id="UP000014680">
    <property type="component" value="Unassembled WGS sequence"/>
</dbReference>
<name>A0A0A1U0S1_ENTIV</name>
<proteinExistence type="inferred from homology"/>
<keyword evidence="3 8" id="KW-0378">Hydrolase</keyword>
<feature type="binding site" evidence="6">
    <location>
        <position position="183"/>
    </location>
    <ligand>
        <name>Ca(2+)</name>
        <dbReference type="ChEBI" id="CHEBI:29108"/>
    </ligand>
</feature>
<dbReference type="InterPro" id="IPR036258">
    <property type="entry name" value="Apyrase_sf"/>
</dbReference>
<keyword evidence="7" id="KW-1133">Transmembrane helix</keyword>
<evidence type="ECO:0000256" key="2">
    <source>
        <dbReference type="ARBA" id="ARBA00022723"/>
    </source>
</evidence>
<dbReference type="SUPFAM" id="SSF101887">
    <property type="entry name" value="Apyrase"/>
    <property type="match status" value="1"/>
</dbReference>
<feature type="binding site" evidence="6">
    <location>
        <position position="135"/>
    </location>
    <ligand>
        <name>Ca(2+)</name>
        <dbReference type="ChEBI" id="CHEBI:29108"/>
    </ligand>
</feature>
<evidence type="ECO:0000256" key="5">
    <source>
        <dbReference type="ARBA" id="ARBA00025738"/>
    </source>
</evidence>
<evidence type="ECO:0000313" key="8">
    <source>
        <dbReference type="EMBL" id="ELP87500.1"/>
    </source>
</evidence>
<dbReference type="OrthoDB" id="25028at2759"/>
<dbReference type="EMBL" id="KB206860">
    <property type="protein sequence ID" value="ELP87500.1"/>
    <property type="molecule type" value="Genomic_DNA"/>
</dbReference>
<comment type="cofactor">
    <cofactor evidence="1 6">
        <name>Ca(2+)</name>
        <dbReference type="ChEBI" id="CHEBI:29108"/>
    </cofactor>
</comment>
<dbReference type="GO" id="GO:0004382">
    <property type="term" value="F:GDP phosphatase activity"/>
    <property type="evidence" value="ECO:0007669"/>
    <property type="project" value="TreeGrafter"/>
</dbReference>
<evidence type="ECO:0000256" key="4">
    <source>
        <dbReference type="ARBA" id="ARBA00022837"/>
    </source>
</evidence>
<dbReference type="PANTHER" id="PTHR13023">
    <property type="entry name" value="APYRASE"/>
    <property type="match status" value="1"/>
</dbReference>
<feature type="binding site" evidence="6">
    <location>
        <position position="314"/>
    </location>
    <ligand>
        <name>Ca(2+)</name>
        <dbReference type="ChEBI" id="CHEBI:29108"/>
    </ligand>
</feature>
<keyword evidence="4 6" id="KW-0106">Calcium</keyword>
<comment type="similarity">
    <text evidence="5">Belongs to the apyrase family.</text>
</comment>
<dbReference type="VEuPathDB" id="AmoebaDB:EIN_097870"/>
<feature type="binding site" evidence="6">
    <location>
        <position position="365"/>
    </location>
    <ligand>
        <name>Ca(2+)</name>
        <dbReference type="ChEBI" id="CHEBI:29108"/>
    </ligand>
</feature>
<keyword evidence="7" id="KW-0472">Membrane</keyword>
<accession>A0A0A1U0S1</accession>
<gene>
    <name evidence="8" type="ORF">EIN_097870</name>
</gene>
<feature type="binding site" evidence="6">
    <location>
        <position position="134"/>
    </location>
    <ligand>
        <name>Ca(2+)</name>
        <dbReference type="ChEBI" id="CHEBI:29108"/>
    </ligand>
</feature>
<organism evidence="8 9">
    <name type="scientific">Entamoeba invadens IP1</name>
    <dbReference type="NCBI Taxonomy" id="370355"/>
    <lineage>
        <taxon>Eukaryota</taxon>
        <taxon>Amoebozoa</taxon>
        <taxon>Evosea</taxon>
        <taxon>Archamoebae</taxon>
        <taxon>Mastigamoebida</taxon>
        <taxon>Entamoebidae</taxon>
        <taxon>Entamoeba</taxon>
    </lineage>
</organism>
<dbReference type="GeneID" id="14886428"/>
<dbReference type="KEGG" id="eiv:EIN_097870"/>
<dbReference type="GO" id="GO:0045134">
    <property type="term" value="F:UDP phosphatase activity"/>
    <property type="evidence" value="ECO:0007669"/>
    <property type="project" value="TreeGrafter"/>
</dbReference>
<evidence type="ECO:0000256" key="1">
    <source>
        <dbReference type="ARBA" id="ARBA00001913"/>
    </source>
</evidence>
<evidence type="ECO:0000256" key="3">
    <source>
        <dbReference type="ARBA" id="ARBA00022801"/>
    </source>
</evidence>
<dbReference type="GO" id="GO:0030166">
    <property type="term" value="P:proteoglycan biosynthetic process"/>
    <property type="evidence" value="ECO:0007669"/>
    <property type="project" value="TreeGrafter"/>
</dbReference>
<dbReference type="EC" id="3.6.1.5" evidence="8"/>
<sequence length="374" mass="42872">MADTKKIILTVIGYIGIAIVLVATVVAVLLITFLNDDRYSDGSQTIEPVDPANFRYPTSMAGYSEYTNTSTIFQVMFIADNDNNNKDASDKRYTKVHFGLLSKVDGQWTYAPRDSKDITVYSEYTYKGRGVETSEIVQFFDKTYVFDDKTGIASELNVNKKEYYSRMIMADGNGNSENGAKHEWGTVVGNHMYLGSHGRNSTNLDGQQGRWEKYYVFKVNRDMSYTVENWLEVYTRIDALLGITSEGYTTHEAVVYSNMKRKWYFCPRKVSKTNWVESVDNLERAGKYIIEADENKDNMKFVIDKQYNEKRCFSSVKLLPYNEDIMVYLKTYENGDTVESWIGMTNVKTGEVVMEEVSLGTDKYEGLEIVPLSY</sequence>
<dbReference type="GO" id="GO:0004050">
    <property type="term" value="F:apyrase activity"/>
    <property type="evidence" value="ECO:0007669"/>
    <property type="project" value="UniProtKB-EC"/>
</dbReference>
<evidence type="ECO:0000256" key="7">
    <source>
        <dbReference type="SAM" id="Phobius"/>
    </source>
</evidence>
<dbReference type="RefSeq" id="XP_004254271.1">
    <property type="nucleotide sequence ID" value="XM_004254223.1"/>
</dbReference>
<keyword evidence="9" id="KW-1185">Reference proteome</keyword>
<evidence type="ECO:0000313" key="9">
    <source>
        <dbReference type="Proteomes" id="UP000014680"/>
    </source>
</evidence>
<keyword evidence="7" id="KW-0812">Transmembrane</keyword>